<dbReference type="VEuPathDB" id="FungiDB:RhiirFUN_016895"/>
<sequence>MARCYEGIFNKGHCSIINISVDILLYDPMIKLFYMEKVYVAVYPDEQLLCPYAACNDTFIATSPWKLTDEQKRALFLIPKEPHTPASVDTIANWIKSILRISSPGSHKLR</sequence>
<dbReference type="AlphaFoldDB" id="A0A2N0SAD2"/>
<gene>
    <name evidence="1" type="ORF">RhiirA1_452248</name>
</gene>
<evidence type="ECO:0000313" key="1">
    <source>
        <dbReference type="EMBL" id="PKC72481.1"/>
    </source>
</evidence>
<proteinExistence type="predicted"/>
<dbReference type="VEuPathDB" id="FungiDB:RhiirA1_452248"/>
<reference evidence="1 2" key="2">
    <citation type="submission" date="2017-10" db="EMBL/GenBank/DDBJ databases">
        <title>Genome analyses suggest a sexual origin of heterokaryosis in a supposedly ancient asexual fungus.</title>
        <authorList>
            <person name="Corradi N."/>
            <person name="Sedzielewska K."/>
            <person name="Noel J."/>
            <person name="Charron P."/>
            <person name="Farinelli L."/>
            <person name="Marton T."/>
            <person name="Kruger M."/>
            <person name="Pelin A."/>
            <person name="Brachmann A."/>
            <person name="Corradi N."/>
        </authorList>
    </citation>
    <scope>NUCLEOTIDE SEQUENCE [LARGE SCALE GENOMIC DNA]</scope>
    <source>
        <strain evidence="1 2">A1</strain>
    </source>
</reference>
<protein>
    <submittedName>
        <fullName evidence="1">Uncharacterized protein</fullName>
    </submittedName>
</protein>
<reference evidence="1 2" key="1">
    <citation type="submission" date="2017-10" db="EMBL/GenBank/DDBJ databases">
        <title>Extensive intraspecific genome diversity in a model arbuscular mycorrhizal fungus.</title>
        <authorList>
            <person name="Chen E.C.H."/>
            <person name="Morin E."/>
            <person name="Baudet D."/>
            <person name="Noel J."/>
            <person name="Ndikumana S."/>
            <person name="Charron P."/>
            <person name="St-Onge C."/>
            <person name="Giorgi J."/>
            <person name="Grigoriev I.V."/>
            <person name="Roux C."/>
            <person name="Martin F.M."/>
            <person name="Corradi N."/>
        </authorList>
    </citation>
    <scope>NUCLEOTIDE SEQUENCE [LARGE SCALE GENOMIC DNA]</scope>
    <source>
        <strain evidence="1 2">A1</strain>
    </source>
</reference>
<organism evidence="1 2">
    <name type="scientific">Rhizophagus irregularis</name>
    <dbReference type="NCBI Taxonomy" id="588596"/>
    <lineage>
        <taxon>Eukaryota</taxon>
        <taxon>Fungi</taxon>
        <taxon>Fungi incertae sedis</taxon>
        <taxon>Mucoromycota</taxon>
        <taxon>Glomeromycotina</taxon>
        <taxon>Glomeromycetes</taxon>
        <taxon>Glomerales</taxon>
        <taxon>Glomeraceae</taxon>
        <taxon>Rhizophagus</taxon>
    </lineage>
</organism>
<dbReference type="Proteomes" id="UP000232688">
    <property type="component" value="Unassembled WGS sequence"/>
</dbReference>
<dbReference type="EMBL" id="LLXH01000123">
    <property type="protein sequence ID" value="PKC72481.1"/>
    <property type="molecule type" value="Genomic_DNA"/>
</dbReference>
<name>A0A2N0SAD2_9GLOM</name>
<evidence type="ECO:0000313" key="2">
    <source>
        <dbReference type="Proteomes" id="UP000232688"/>
    </source>
</evidence>
<accession>A0A2N0SAD2</accession>
<comment type="caution">
    <text evidence="1">The sequence shown here is derived from an EMBL/GenBank/DDBJ whole genome shotgun (WGS) entry which is preliminary data.</text>
</comment>